<feature type="transmembrane region" description="Helical" evidence="5">
    <location>
        <begin position="99"/>
        <end position="117"/>
    </location>
</feature>
<evidence type="ECO:0000256" key="1">
    <source>
        <dbReference type="ARBA" id="ARBA00004141"/>
    </source>
</evidence>
<feature type="transmembrane region" description="Helical" evidence="5">
    <location>
        <begin position="6"/>
        <end position="23"/>
    </location>
</feature>
<gene>
    <name evidence="6" type="ORF">Catovirus_2_47</name>
</gene>
<comment type="subcellular location">
    <subcellularLocation>
        <location evidence="1">Membrane</location>
        <topology evidence="1">Multi-pass membrane protein</topology>
    </subcellularLocation>
</comment>
<evidence type="ECO:0000256" key="4">
    <source>
        <dbReference type="ARBA" id="ARBA00023136"/>
    </source>
</evidence>
<keyword evidence="3 5" id="KW-1133">Transmembrane helix</keyword>
<protein>
    <submittedName>
        <fullName evidence="6">BAX inhibitor BI-1</fullName>
    </submittedName>
</protein>
<feature type="transmembrane region" description="Helical" evidence="5">
    <location>
        <begin position="69"/>
        <end position="87"/>
    </location>
</feature>
<organism evidence="6">
    <name type="scientific">Catovirus CTV1</name>
    <dbReference type="NCBI Taxonomy" id="1977631"/>
    <lineage>
        <taxon>Viruses</taxon>
        <taxon>Varidnaviria</taxon>
        <taxon>Bamfordvirae</taxon>
        <taxon>Nucleocytoviricota</taxon>
        <taxon>Megaviricetes</taxon>
        <taxon>Imitervirales</taxon>
        <taxon>Mimiviridae</taxon>
        <taxon>Klosneuvirinae</taxon>
        <taxon>Catovirus</taxon>
    </lineage>
</organism>
<dbReference type="InterPro" id="IPR006214">
    <property type="entry name" value="Bax_inhibitor_1-related"/>
</dbReference>
<feature type="transmembrane region" description="Helical" evidence="5">
    <location>
        <begin position="123"/>
        <end position="144"/>
    </location>
</feature>
<evidence type="ECO:0000313" key="6">
    <source>
        <dbReference type="EMBL" id="ARF09098.1"/>
    </source>
</evidence>
<name>A0A1V0SBS2_9VIRU</name>
<evidence type="ECO:0000256" key="3">
    <source>
        <dbReference type="ARBA" id="ARBA00022989"/>
    </source>
</evidence>
<feature type="transmembrane region" description="Helical" evidence="5">
    <location>
        <begin position="186"/>
        <end position="203"/>
    </location>
</feature>
<proteinExistence type="predicted"/>
<keyword evidence="4 5" id="KW-0472">Membrane</keyword>
<accession>A0A1V0SBS2</accession>
<sequence length="250" mass="28472">MDKETITIIILAIILLALIFFVIKNMGEPISERIYLVNTYLYIYGGLLVIILFCALMDKFNILQMLNPTLLLIIFITSMISIVGLMLIPTENQIFKHIFFVLFLFSISVIVLQWYKIALSNNSLYSVLLTLGLIIIALTVFAYTQPLDAFNSWGSYLMIGLCGLIIFQFFDILFGSTEGLLSRDRIYGWITVILFSGFILYDTQRIRKNAIMATELCVSKNQFECADYPTESLALILDFINLFAGVIRIS</sequence>
<feature type="transmembrane region" description="Helical" evidence="5">
    <location>
        <begin position="35"/>
        <end position="57"/>
    </location>
</feature>
<feature type="transmembrane region" description="Helical" evidence="5">
    <location>
        <begin position="156"/>
        <end position="174"/>
    </location>
</feature>
<dbReference type="Pfam" id="PF01027">
    <property type="entry name" value="Bax1-I"/>
    <property type="match status" value="1"/>
</dbReference>
<evidence type="ECO:0000256" key="2">
    <source>
        <dbReference type="ARBA" id="ARBA00022692"/>
    </source>
</evidence>
<keyword evidence="2 5" id="KW-0812">Transmembrane</keyword>
<dbReference type="EMBL" id="KY684084">
    <property type="protein sequence ID" value="ARF09098.1"/>
    <property type="molecule type" value="Genomic_DNA"/>
</dbReference>
<evidence type="ECO:0000256" key="5">
    <source>
        <dbReference type="SAM" id="Phobius"/>
    </source>
</evidence>
<dbReference type="GO" id="GO:0016020">
    <property type="term" value="C:membrane"/>
    <property type="evidence" value="ECO:0007669"/>
    <property type="project" value="UniProtKB-SubCell"/>
</dbReference>
<reference evidence="6" key="1">
    <citation type="journal article" date="2017" name="Science">
        <title>Giant viruses with an expanded complement of translation system components.</title>
        <authorList>
            <person name="Schulz F."/>
            <person name="Yutin N."/>
            <person name="Ivanova N.N."/>
            <person name="Ortega D.R."/>
            <person name="Lee T.K."/>
            <person name="Vierheilig J."/>
            <person name="Daims H."/>
            <person name="Horn M."/>
            <person name="Wagner M."/>
            <person name="Jensen G.J."/>
            <person name="Kyrpides N.C."/>
            <person name="Koonin E.V."/>
            <person name="Woyke T."/>
        </authorList>
    </citation>
    <scope>NUCLEOTIDE SEQUENCE</scope>
    <source>
        <strain evidence="6">CTV1</strain>
    </source>
</reference>